<sequence>MQAIHKLGSKDIDHLAMSLKATAHKSTKAMTNNELAEAENTRLNVEYYGADFPVDVLVKRMEEGDFIIPGFQRQYVWREEEASRFIESLLIGLPTPALFIAKDKFSHQYIIIDGQQRLKTLQYFYKGSFPDGKIFKLKGVIPAFDGLTYSSLPITQRRILNNTIIHCIIISDNYDPRGIYYLFERLNTTGTPLKSQEIRNAIYHGAFSALLQELSNHQTWKLLYSKDDNRVIEQELILRFIALYYDLDEYKGNMVDFLNRFMLKNQNLERISEIEIREIFIDTVQFLKDCIGEKVFFHNKLFNKSLFESIMLVTAKELRSGNLECNHFKKFYDTLINDKNFWSLSRSSTTSKKNLMDRLDITRKIYKNT</sequence>
<keyword evidence="3" id="KW-1185">Reference proteome</keyword>
<evidence type="ECO:0000313" key="3">
    <source>
        <dbReference type="Proteomes" id="UP001576780"/>
    </source>
</evidence>
<dbReference type="PANTHER" id="PTHR39639:SF1">
    <property type="entry name" value="DUF262 DOMAIN-CONTAINING PROTEIN"/>
    <property type="match status" value="1"/>
</dbReference>
<dbReference type="RefSeq" id="WP_413278194.1">
    <property type="nucleotide sequence ID" value="NZ_JBHFNT010000121.1"/>
</dbReference>
<evidence type="ECO:0000259" key="1">
    <source>
        <dbReference type="Pfam" id="PF03235"/>
    </source>
</evidence>
<accession>A0ABV4WL35</accession>
<dbReference type="Pfam" id="PF03235">
    <property type="entry name" value="GmrSD_N"/>
    <property type="match status" value="1"/>
</dbReference>
<name>A0ABV4WL35_9CYAN</name>
<organism evidence="2 3">
    <name type="scientific">Floridaenema evergladense BLCC-F167</name>
    <dbReference type="NCBI Taxonomy" id="3153639"/>
    <lineage>
        <taxon>Bacteria</taxon>
        <taxon>Bacillati</taxon>
        <taxon>Cyanobacteriota</taxon>
        <taxon>Cyanophyceae</taxon>
        <taxon>Oscillatoriophycideae</taxon>
        <taxon>Aerosakkonematales</taxon>
        <taxon>Aerosakkonemataceae</taxon>
        <taxon>Floridanema</taxon>
        <taxon>Floridanema evergladense</taxon>
    </lineage>
</organism>
<feature type="domain" description="GmrSD restriction endonucleases N-terminal" evidence="1">
    <location>
        <begin position="57"/>
        <end position="203"/>
    </location>
</feature>
<dbReference type="PANTHER" id="PTHR39639">
    <property type="entry name" value="CHROMOSOME 16, WHOLE GENOME SHOTGUN SEQUENCE"/>
    <property type="match status" value="1"/>
</dbReference>
<proteinExistence type="predicted"/>
<protein>
    <submittedName>
        <fullName evidence="2">DUF262 domain-containing protein</fullName>
    </submittedName>
</protein>
<evidence type="ECO:0000313" key="2">
    <source>
        <dbReference type="EMBL" id="MFB2835790.1"/>
    </source>
</evidence>
<dbReference type="Proteomes" id="UP001576780">
    <property type="component" value="Unassembled WGS sequence"/>
</dbReference>
<comment type="caution">
    <text evidence="2">The sequence shown here is derived from an EMBL/GenBank/DDBJ whole genome shotgun (WGS) entry which is preliminary data.</text>
</comment>
<dbReference type="InterPro" id="IPR004919">
    <property type="entry name" value="GmrSD_N"/>
</dbReference>
<dbReference type="EMBL" id="JBHFNT010000121">
    <property type="protein sequence ID" value="MFB2835790.1"/>
    <property type="molecule type" value="Genomic_DNA"/>
</dbReference>
<reference evidence="2 3" key="1">
    <citation type="submission" date="2024-09" db="EMBL/GenBank/DDBJ databases">
        <title>Floridaenema gen nov. (Aerosakkonemataceae, Aerosakkonematales ord. nov., Cyanobacteria) from benthic tropical and subtropical fresh waters, with the description of four new species.</title>
        <authorList>
            <person name="Moretto J.A."/>
            <person name="Berthold D.E."/>
            <person name="Lefler F.W."/>
            <person name="Huang I.-S."/>
            <person name="Laughinghouse H. IV."/>
        </authorList>
    </citation>
    <scope>NUCLEOTIDE SEQUENCE [LARGE SCALE GENOMIC DNA]</scope>
    <source>
        <strain evidence="2 3">BLCC-F167</strain>
    </source>
</reference>
<gene>
    <name evidence="2" type="ORF">ACE1CA_14765</name>
</gene>